<evidence type="ECO:0000256" key="2">
    <source>
        <dbReference type="ARBA" id="ARBA00010122"/>
    </source>
</evidence>
<evidence type="ECO:0000256" key="1">
    <source>
        <dbReference type="ARBA" id="ARBA00004766"/>
    </source>
</evidence>
<dbReference type="SUPFAM" id="SSF55021">
    <property type="entry name" value="ACT-like"/>
    <property type="match status" value="1"/>
</dbReference>
<organism evidence="11 12">
    <name type="scientific">Avrilella dinanensis</name>
    <dbReference type="NCBI Taxonomy" id="2008672"/>
    <lineage>
        <taxon>Bacteria</taxon>
        <taxon>Pseudomonadati</taxon>
        <taxon>Bacteroidota</taxon>
        <taxon>Flavobacteriia</taxon>
        <taxon>Flavobacteriales</taxon>
        <taxon>Flavobacteriaceae</taxon>
        <taxon>Avrilella</taxon>
    </lineage>
</organism>
<keyword evidence="3 8" id="KW-0808">Transferase</keyword>
<evidence type="ECO:0000256" key="7">
    <source>
        <dbReference type="ARBA" id="ARBA00047872"/>
    </source>
</evidence>
<dbReference type="OrthoDB" id="9799110at2"/>
<evidence type="ECO:0000313" key="12">
    <source>
        <dbReference type="Proteomes" id="UP000231960"/>
    </source>
</evidence>
<dbReference type="GO" id="GO:0004072">
    <property type="term" value="F:aspartate kinase activity"/>
    <property type="evidence" value="ECO:0007669"/>
    <property type="project" value="UniProtKB-EC"/>
</dbReference>
<dbReference type="AlphaFoldDB" id="A0A2M9R393"/>
<dbReference type="GO" id="GO:0009088">
    <property type="term" value="P:threonine biosynthetic process"/>
    <property type="evidence" value="ECO:0007669"/>
    <property type="project" value="UniProtKB-UniPathway"/>
</dbReference>
<comment type="pathway">
    <text evidence="1 9">Amino-acid biosynthesis; L-lysine biosynthesis via DAP pathway; (S)-tetrahydrodipicolinate from L-aspartate: step 1/4.</text>
</comment>
<dbReference type="EC" id="2.7.2.4" evidence="8"/>
<dbReference type="EMBL" id="NIPO01000001">
    <property type="protein sequence ID" value="PJR03329.1"/>
    <property type="molecule type" value="Genomic_DNA"/>
</dbReference>
<sequence length="418" mass="47620">MSKRVFKFGGASIKDADSVRNILHVLSVSNFTDGIIVASAMGKMTNALEEVVRQYFDHKIFPEDAFRQVKDFHTDICTALFPDTNHSVFDKIETVFEDLKNFMQSNQSPNYNFVYDQIVSCGEMLSTIILSEFLQENGLENIWVDAKNLIKTDNNYRDANVDWAWTQKNIKEVISEDKIYLTQGFIGSDPNHFSVTLGREGSDYSAAILAYCLNAESVAIWKDVPGVLNADPRHFEDTTLLQQISYKEAIEMAFYGASVIHPKTLQPLQNKRIPLYVKSFVNPGLPGTSVSGGADLIPKTPIFIVKPNQILLSVSSRDFSFIVEKNISQLFELFEQFRIKVNVIQNSAISFSVCIEDKFGHFHQLLDKLNTKYKTTYNEGLTLYTIRHFNEESIQKVLQNKTIFLQQINRETMQVVVK</sequence>
<dbReference type="Pfam" id="PF00696">
    <property type="entry name" value="AA_kinase"/>
    <property type="match status" value="1"/>
</dbReference>
<proteinExistence type="inferred from homology"/>
<dbReference type="Proteomes" id="UP000231960">
    <property type="component" value="Unassembled WGS sequence"/>
</dbReference>
<dbReference type="UniPathway" id="UPA00050">
    <property type="reaction ID" value="UER00461"/>
</dbReference>
<evidence type="ECO:0000259" key="10">
    <source>
        <dbReference type="Pfam" id="PF00696"/>
    </source>
</evidence>
<dbReference type="Gene3D" id="1.20.120.1320">
    <property type="entry name" value="Aspartokinase, catalytic domain"/>
    <property type="match status" value="1"/>
</dbReference>
<evidence type="ECO:0000256" key="3">
    <source>
        <dbReference type="ARBA" id="ARBA00022679"/>
    </source>
</evidence>
<dbReference type="PANTHER" id="PTHR21499">
    <property type="entry name" value="ASPARTATE KINASE"/>
    <property type="match status" value="1"/>
</dbReference>
<reference evidence="11 12" key="1">
    <citation type="submission" date="2017-06" db="EMBL/GenBank/DDBJ databases">
        <title>Description of Avrilella dinanensis gen. nov. sp. nov.</title>
        <authorList>
            <person name="Leyer C."/>
            <person name="Sassi M."/>
            <person name="Minet J."/>
            <person name="Kayal S."/>
            <person name="Cattoir V."/>
        </authorList>
    </citation>
    <scope>NUCLEOTIDE SEQUENCE [LARGE SCALE GENOMIC DNA]</scope>
    <source>
        <strain evidence="11 12">UR159</strain>
    </source>
</reference>
<dbReference type="InterPro" id="IPR042199">
    <property type="entry name" value="AsparK_Bifunc_asparK/hSer_DH"/>
</dbReference>
<name>A0A2M9R393_9FLAO</name>
<dbReference type="PANTHER" id="PTHR21499:SF59">
    <property type="entry name" value="ASPARTOKINASE"/>
    <property type="match status" value="1"/>
</dbReference>
<evidence type="ECO:0000256" key="5">
    <source>
        <dbReference type="ARBA" id="ARBA00022777"/>
    </source>
</evidence>
<dbReference type="UniPathway" id="UPA00034">
    <property type="reaction ID" value="UER00015"/>
</dbReference>
<feature type="domain" description="Aspartate/glutamate/uridylate kinase" evidence="10">
    <location>
        <begin position="4"/>
        <end position="279"/>
    </location>
</feature>
<comment type="pathway">
    <text evidence="9">Amino-acid biosynthesis; L-threonine biosynthesis; L-threonine from L-aspartate: step 1/5.</text>
</comment>
<accession>A0A2M9R393</accession>
<dbReference type="GO" id="GO:0005829">
    <property type="term" value="C:cytosol"/>
    <property type="evidence" value="ECO:0007669"/>
    <property type="project" value="TreeGrafter"/>
</dbReference>
<comment type="catalytic activity">
    <reaction evidence="7 8">
        <text>L-aspartate + ATP = 4-phospho-L-aspartate + ADP</text>
        <dbReference type="Rhea" id="RHEA:23776"/>
        <dbReference type="ChEBI" id="CHEBI:29991"/>
        <dbReference type="ChEBI" id="CHEBI:30616"/>
        <dbReference type="ChEBI" id="CHEBI:57535"/>
        <dbReference type="ChEBI" id="CHEBI:456216"/>
        <dbReference type="EC" id="2.7.2.4"/>
    </reaction>
</comment>
<keyword evidence="4" id="KW-0547">Nucleotide-binding</keyword>
<keyword evidence="12" id="KW-1185">Reference proteome</keyword>
<dbReference type="InterPro" id="IPR001341">
    <property type="entry name" value="Asp_kinase"/>
</dbReference>
<evidence type="ECO:0000256" key="8">
    <source>
        <dbReference type="RuleBase" id="RU003448"/>
    </source>
</evidence>
<comment type="caution">
    <text evidence="11">The sequence shown here is derived from an EMBL/GenBank/DDBJ whole genome shotgun (WGS) entry which is preliminary data.</text>
</comment>
<evidence type="ECO:0000256" key="9">
    <source>
        <dbReference type="RuleBase" id="RU004249"/>
    </source>
</evidence>
<evidence type="ECO:0000256" key="4">
    <source>
        <dbReference type="ARBA" id="ARBA00022741"/>
    </source>
</evidence>
<dbReference type="UniPathway" id="UPA00051">
    <property type="reaction ID" value="UER00462"/>
</dbReference>
<keyword evidence="5 8" id="KW-0418">Kinase</keyword>
<dbReference type="GO" id="GO:0009090">
    <property type="term" value="P:homoserine biosynthetic process"/>
    <property type="evidence" value="ECO:0007669"/>
    <property type="project" value="TreeGrafter"/>
</dbReference>
<dbReference type="InterPro" id="IPR036393">
    <property type="entry name" value="AceGlu_kinase-like_sf"/>
</dbReference>
<evidence type="ECO:0000256" key="6">
    <source>
        <dbReference type="ARBA" id="ARBA00022840"/>
    </source>
</evidence>
<dbReference type="InterPro" id="IPR045865">
    <property type="entry name" value="ACT-like_dom_sf"/>
</dbReference>
<dbReference type="InterPro" id="IPR001048">
    <property type="entry name" value="Asp/Glu/Uridylate_kinase"/>
</dbReference>
<dbReference type="GO" id="GO:0005524">
    <property type="term" value="F:ATP binding"/>
    <property type="evidence" value="ECO:0007669"/>
    <property type="project" value="UniProtKB-KW"/>
</dbReference>
<gene>
    <name evidence="11" type="ORF">CDL10_01545</name>
</gene>
<dbReference type="Gene3D" id="3.40.1160.10">
    <property type="entry name" value="Acetylglutamate kinase-like"/>
    <property type="match status" value="1"/>
</dbReference>
<dbReference type="NCBIfam" id="TIGR00657">
    <property type="entry name" value="asp_kinases"/>
    <property type="match status" value="1"/>
</dbReference>
<dbReference type="RefSeq" id="WP_100676897.1">
    <property type="nucleotide sequence ID" value="NZ_NIPO01000001.1"/>
</dbReference>
<protein>
    <recommendedName>
        <fullName evidence="8">Aspartokinase</fullName>
        <ecNumber evidence="8">2.7.2.4</ecNumber>
    </recommendedName>
</protein>
<dbReference type="SUPFAM" id="SSF53633">
    <property type="entry name" value="Carbamate kinase-like"/>
    <property type="match status" value="1"/>
</dbReference>
<keyword evidence="6" id="KW-0067">ATP-binding</keyword>
<evidence type="ECO:0000313" key="11">
    <source>
        <dbReference type="EMBL" id="PJR03329.1"/>
    </source>
</evidence>
<comment type="similarity">
    <text evidence="2 8">Belongs to the aspartokinase family.</text>
</comment>
<comment type="pathway">
    <text evidence="9">Amino-acid biosynthesis; L-methionine biosynthesis via de novo pathway; L-homoserine from L-aspartate: step 1/3.</text>
</comment>
<keyword evidence="9" id="KW-0028">Amino-acid biosynthesis</keyword>
<dbReference type="GO" id="GO:0009089">
    <property type="term" value="P:lysine biosynthetic process via diaminopimelate"/>
    <property type="evidence" value="ECO:0007669"/>
    <property type="project" value="UniProtKB-UniPathway"/>
</dbReference>